<dbReference type="EMBL" id="MTKT01000420">
    <property type="protein sequence ID" value="OWM91066.1"/>
    <property type="molecule type" value="Genomic_DNA"/>
</dbReference>
<gene>
    <name evidence="2" type="ORF">CDL15_Pgr023399</name>
</gene>
<accession>A0A218Y2F8</accession>
<feature type="region of interest" description="Disordered" evidence="1">
    <location>
        <begin position="1"/>
        <end position="77"/>
    </location>
</feature>
<organism evidence="2 3">
    <name type="scientific">Punica granatum</name>
    <name type="common">Pomegranate</name>
    <dbReference type="NCBI Taxonomy" id="22663"/>
    <lineage>
        <taxon>Eukaryota</taxon>
        <taxon>Viridiplantae</taxon>
        <taxon>Streptophyta</taxon>
        <taxon>Embryophyta</taxon>
        <taxon>Tracheophyta</taxon>
        <taxon>Spermatophyta</taxon>
        <taxon>Magnoliopsida</taxon>
        <taxon>eudicotyledons</taxon>
        <taxon>Gunneridae</taxon>
        <taxon>Pentapetalae</taxon>
        <taxon>rosids</taxon>
        <taxon>malvids</taxon>
        <taxon>Myrtales</taxon>
        <taxon>Lythraceae</taxon>
        <taxon>Punica</taxon>
    </lineage>
</organism>
<evidence type="ECO:0000313" key="2">
    <source>
        <dbReference type="EMBL" id="OWM91066.1"/>
    </source>
</evidence>
<feature type="compositionally biased region" description="Polar residues" evidence="1">
    <location>
        <begin position="7"/>
        <end position="17"/>
    </location>
</feature>
<protein>
    <submittedName>
        <fullName evidence="2">Uncharacterized protein</fullName>
    </submittedName>
</protein>
<evidence type="ECO:0000313" key="3">
    <source>
        <dbReference type="Proteomes" id="UP000197138"/>
    </source>
</evidence>
<evidence type="ECO:0000256" key="1">
    <source>
        <dbReference type="SAM" id="MobiDB-lite"/>
    </source>
</evidence>
<reference evidence="3" key="1">
    <citation type="journal article" date="2017" name="Plant J.">
        <title>The pomegranate (Punica granatum L.) genome and the genomics of punicalagin biosynthesis.</title>
        <authorList>
            <person name="Qin G."/>
            <person name="Xu C."/>
            <person name="Ming R."/>
            <person name="Tang H."/>
            <person name="Guyot R."/>
            <person name="Kramer E.M."/>
            <person name="Hu Y."/>
            <person name="Yi X."/>
            <person name="Qi Y."/>
            <person name="Xu X."/>
            <person name="Gao Z."/>
            <person name="Pan H."/>
            <person name="Jian J."/>
            <person name="Tian Y."/>
            <person name="Yue Z."/>
            <person name="Xu Y."/>
        </authorList>
    </citation>
    <scope>NUCLEOTIDE SEQUENCE [LARGE SCALE GENOMIC DNA]</scope>
    <source>
        <strain evidence="3">cv. Dabenzi</strain>
    </source>
</reference>
<comment type="caution">
    <text evidence="2">The sequence shown here is derived from an EMBL/GenBank/DDBJ whole genome shotgun (WGS) entry which is preliminary data.</text>
</comment>
<proteinExistence type="predicted"/>
<dbReference type="AlphaFoldDB" id="A0A218Y2F8"/>
<feature type="compositionally biased region" description="Basic and acidic residues" evidence="1">
    <location>
        <begin position="35"/>
        <end position="50"/>
    </location>
</feature>
<dbReference type="Proteomes" id="UP000197138">
    <property type="component" value="Unassembled WGS sequence"/>
</dbReference>
<name>A0A218Y2F8_PUNGR</name>
<sequence>MARERQWQQLKNCNNGSGEALTGKQMQQQRQAAAVDERRNRSNGRARELKTVGQTAQGFEEQQLGAPTCKEKGGEQQ</sequence>